<evidence type="ECO:0000313" key="4">
    <source>
        <dbReference type="Proteomes" id="UP000295455"/>
    </source>
</evidence>
<dbReference type="AlphaFoldDB" id="A0A4R1RIV4"/>
<accession>A0A4R1RIV4</accession>
<keyword evidence="4" id="KW-1185">Reference proteome</keyword>
<dbReference type="EMBL" id="SLUP01000005">
    <property type="protein sequence ID" value="TCL65592.1"/>
    <property type="molecule type" value="Genomic_DNA"/>
</dbReference>
<gene>
    <name evidence="3" type="ORF">EV196_105255</name>
</gene>
<dbReference type="SUPFAM" id="SSF52402">
    <property type="entry name" value="Adenine nucleotide alpha hydrolases-like"/>
    <property type="match status" value="2"/>
</dbReference>
<dbReference type="PANTHER" id="PTHR46268">
    <property type="entry name" value="STRESS RESPONSE PROTEIN NHAX"/>
    <property type="match status" value="1"/>
</dbReference>
<comment type="similarity">
    <text evidence="1">Belongs to the universal stress protein A family.</text>
</comment>
<dbReference type="Gene3D" id="3.40.50.12370">
    <property type="match status" value="1"/>
</dbReference>
<proteinExistence type="inferred from homology"/>
<sequence>MKKILLPTDFSKNSWNAIKYAIHFFENETCDFYILHVHKLSNIVAIDYSYANEDDVITEDVHTKPAMQQLRKVLRQIKTQFPANTNHRFYPLYDYNFFVESIRKHVEEKKIDMIVMGTKGTSRLKKIIVGSNTGDVITKVKCPTLAVPEKAQFVKPKDIAFPTDFSLNYDMRMLEPLSNILENYKPALRILNISRNKTDLNMEQKRNRALLDDYFSYITHSFHYLTNTNIEKAIQFFVESRHIHMVCMVAKNLNYFHQILFHSKVEEISYHTEIPFLVLHEKN</sequence>
<dbReference type="CDD" id="cd00293">
    <property type="entry name" value="USP-like"/>
    <property type="match status" value="1"/>
</dbReference>
<dbReference type="PRINTS" id="PR01438">
    <property type="entry name" value="UNVRSLSTRESS"/>
</dbReference>
<dbReference type="Proteomes" id="UP000295455">
    <property type="component" value="Unassembled WGS sequence"/>
</dbReference>
<evidence type="ECO:0000313" key="3">
    <source>
        <dbReference type="EMBL" id="TCL65592.1"/>
    </source>
</evidence>
<dbReference type="InterPro" id="IPR006016">
    <property type="entry name" value="UspA"/>
</dbReference>
<evidence type="ECO:0000259" key="2">
    <source>
        <dbReference type="Pfam" id="PF00582"/>
    </source>
</evidence>
<protein>
    <submittedName>
        <fullName evidence="3">Nucleotide-binding universal stress UspA family protein</fullName>
    </submittedName>
</protein>
<reference evidence="3 4" key="1">
    <citation type="submission" date="2019-03" db="EMBL/GenBank/DDBJ databases">
        <title>Genomic Encyclopedia of Type Strains, Phase IV (KMG-IV): sequencing the most valuable type-strain genomes for metagenomic binning, comparative biology and taxonomic classification.</title>
        <authorList>
            <person name="Goeker M."/>
        </authorList>
    </citation>
    <scope>NUCLEOTIDE SEQUENCE [LARGE SCALE GENOMIC DNA]</scope>
    <source>
        <strain evidence="3 4">DSM 18792</strain>
    </source>
</reference>
<organism evidence="3 4">
    <name type="scientific">Mariniflexile fucanivorans</name>
    <dbReference type="NCBI Taxonomy" id="264023"/>
    <lineage>
        <taxon>Bacteria</taxon>
        <taxon>Pseudomonadati</taxon>
        <taxon>Bacteroidota</taxon>
        <taxon>Flavobacteriia</taxon>
        <taxon>Flavobacteriales</taxon>
        <taxon>Flavobacteriaceae</taxon>
        <taxon>Mariniflexile</taxon>
    </lineage>
</organism>
<dbReference type="InterPro" id="IPR006015">
    <property type="entry name" value="Universal_stress_UspA"/>
</dbReference>
<dbReference type="RefSeq" id="WP_132218001.1">
    <property type="nucleotide sequence ID" value="NZ_OX156936.1"/>
</dbReference>
<dbReference type="OrthoDB" id="9788959at2"/>
<dbReference type="Pfam" id="PF00582">
    <property type="entry name" value="Usp"/>
    <property type="match status" value="1"/>
</dbReference>
<name>A0A4R1RIV4_9FLAO</name>
<comment type="caution">
    <text evidence="3">The sequence shown here is derived from an EMBL/GenBank/DDBJ whole genome shotgun (WGS) entry which is preliminary data.</text>
</comment>
<dbReference type="PANTHER" id="PTHR46268:SF6">
    <property type="entry name" value="UNIVERSAL STRESS PROTEIN UP12"/>
    <property type="match status" value="1"/>
</dbReference>
<feature type="domain" description="UspA" evidence="2">
    <location>
        <begin position="1"/>
        <end position="148"/>
    </location>
</feature>
<evidence type="ECO:0000256" key="1">
    <source>
        <dbReference type="ARBA" id="ARBA00008791"/>
    </source>
</evidence>